<dbReference type="InterPro" id="IPR046507">
    <property type="entry name" value="DUF6685"/>
</dbReference>
<proteinExistence type="predicted"/>
<reference evidence="1 2" key="1">
    <citation type="submission" date="2014-09" db="EMBL/GenBank/DDBJ databases">
        <authorList>
            <person name="Regsiter A."/>
        </authorList>
    </citation>
    <scope>NUCLEOTIDE SEQUENCE [LARGE SCALE GENOMIC DNA]</scope>
</reference>
<organism evidence="1 2">
    <name type="scientific">Xanthomonas citri pv. citri</name>
    <dbReference type="NCBI Taxonomy" id="611301"/>
    <lineage>
        <taxon>Bacteria</taxon>
        <taxon>Pseudomonadati</taxon>
        <taxon>Pseudomonadota</taxon>
        <taxon>Gammaproteobacteria</taxon>
        <taxon>Lysobacterales</taxon>
        <taxon>Lysobacteraceae</taxon>
        <taxon>Xanthomonas</taxon>
    </lineage>
</organism>
<evidence type="ECO:0000313" key="2">
    <source>
        <dbReference type="Proteomes" id="UP000052230"/>
    </source>
</evidence>
<evidence type="ECO:0000313" key="1">
    <source>
        <dbReference type="EMBL" id="CEG14703.1"/>
    </source>
</evidence>
<name>A0A0U5FCN7_XANCI</name>
<protein>
    <submittedName>
        <fullName evidence="1">Uncharacterized protein</fullName>
    </submittedName>
</protein>
<keyword evidence="2" id="KW-1185">Reference proteome</keyword>
<dbReference type="AlphaFoldDB" id="A0A0U5FCN7"/>
<accession>A0A0U5FCN7</accession>
<dbReference type="Pfam" id="PF20390">
    <property type="entry name" value="DUF6685"/>
    <property type="match status" value="1"/>
</dbReference>
<dbReference type="EMBL" id="CCXZ01000025">
    <property type="protein sequence ID" value="CEG14703.1"/>
    <property type="molecule type" value="Genomic_DNA"/>
</dbReference>
<sequence>MWKPIRSALNALIADATGKPLALRELLGKGDQYKGDISEPERSTAEGAVVKWHDWASHSALDWPRLPVASLRGWALRRGEYVSKTMHIPEMEALSISVVVDEHTLDLREIEGFSSSKSDLHEYLSVEDFARQRCPDWIVDVSDESLRKMLAHDEIRVLHSQHHTDHFSQYGWDGRVFLSNSGGSHHTAAAQYIASRLQIDVPLSAPLRVYLLNETAVEALTAQYEVFAVPDEASFQVPFHDALGAVGATYFWHRMPAPYQDQRAVFLPREDARSLAVANELRAACVPDLGKHLTMLVGRQRVMLEKGMLRAAAGAECQSRDDVPAL</sequence>
<comment type="caution">
    <text evidence="1">The sequence shown here is derived from an EMBL/GenBank/DDBJ whole genome shotgun (WGS) entry which is preliminary data.</text>
</comment>
<dbReference type="RefSeq" id="WP_017170416.1">
    <property type="nucleotide sequence ID" value="NZ_CP020883.1"/>
</dbReference>
<dbReference type="Proteomes" id="UP000052230">
    <property type="component" value="Unassembled WGS sequence"/>
</dbReference>
<gene>
    <name evidence="1" type="ORF">XAC3562_1200025</name>
</gene>